<name>K0T1S2_THAOC</name>
<reference evidence="10 11" key="1">
    <citation type="journal article" date="2012" name="Genome Biol.">
        <title>Genome and low-iron response of an oceanic diatom adapted to chronic iron limitation.</title>
        <authorList>
            <person name="Lommer M."/>
            <person name="Specht M."/>
            <person name="Roy A.S."/>
            <person name="Kraemer L."/>
            <person name="Andreson R."/>
            <person name="Gutowska M.A."/>
            <person name="Wolf J."/>
            <person name="Bergner S.V."/>
            <person name="Schilhabel M.B."/>
            <person name="Klostermeier U.C."/>
            <person name="Beiko R.G."/>
            <person name="Rosenstiel P."/>
            <person name="Hippler M."/>
            <person name="Laroche J."/>
        </authorList>
    </citation>
    <scope>NUCLEOTIDE SEQUENCE [LARGE SCALE GENOMIC DNA]</scope>
    <source>
        <strain evidence="10 11">CCMP1005</strain>
    </source>
</reference>
<evidence type="ECO:0000256" key="3">
    <source>
        <dbReference type="ARBA" id="ARBA00020827"/>
    </source>
</evidence>
<dbReference type="Pfam" id="PF07019">
    <property type="entry name" value="EMC6"/>
    <property type="match status" value="1"/>
</dbReference>
<evidence type="ECO:0000313" key="10">
    <source>
        <dbReference type="EMBL" id="EJK71119.1"/>
    </source>
</evidence>
<evidence type="ECO:0000256" key="2">
    <source>
        <dbReference type="ARBA" id="ARBA00009436"/>
    </source>
</evidence>
<dbReference type="eggNOG" id="ENOG502RRB0">
    <property type="taxonomic scope" value="Eukaryota"/>
</dbReference>
<dbReference type="InterPro" id="IPR008504">
    <property type="entry name" value="Emc6"/>
</dbReference>
<evidence type="ECO:0000256" key="7">
    <source>
        <dbReference type="ARBA" id="ARBA00023136"/>
    </source>
</evidence>
<evidence type="ECO:0000256" key="5">
    <source>
        <dbReference type="ARBA" id="ARBA00022824"/>
    </source>
</evidence>
<dbReference type="GO" id="GO:0034975">
    <property type="term" value="P:protein folding in endoplasmic reticulum"/>
    <property type="evidence" value="ECO:0007669"/>
    <property type="project" value="TreeGrafter"/>
</dbReference>
<dbReference type="OrthoDB" id="16510at2759"/>
<keyword evidence="11" id="KW-1185">Reference proteome</keyword>
<dbReference type="GO" id="GO:0072546">
    <property type="term" value="C:EMC complex"/>
    <property type="evidence" value="ECO:0007669"/>
    <property type="project" value="InterPro"/>
</dbReference>
<dbReference type="GO" id="GO:0000045">
    <property type="term" value="P:autophagosome assembly"/>
    <property type="evidence" value="ECO:0007669"/>
    <property type="project" value="TreeGrafter"/>
</dbReference>
<dbReference type="Proteomes" id="UP000266841">
    <property type="component" value="Unassembled WGS sequence"/>
</dbReference>
<keyword evidence="6 9" id="KW-1133">Transmembrane helix</keyword>
<feature type="transmembrane region" description="Helical" evidence="9">
    <location>
        <begin position="44"/>
        <end position="74"/>
    </location>
</feature>
<protein>
    <recommendedName>
        <fullName evidence="3">ER membrane protein complex subunit 6</fullName>
    </recommendedName>
</protein>
<sequence>MAGVDPTGPGSEIDAGGSSDGTQEVFDVVAYKSNFRKMDKIRSFMGIVAGCVAGVLGLNGLAGLACFIILHVAVNLSILAFKMNFKLHSYTKETLVAFLMADLQKCAMSFTLFWTLFFGLIKASLELLTREALRKEAVCIRKYLSSRAISGLESLEIHGADSIGIHSVMRPRLWDHDRSNFRIVLHMLLRLRSRSAAQPGRTHTTADGPDKDIRCPSTALHEHPAPTPPRRRPVRRANRRHWLVGAPAVNFEPVESFRRPAVVEKSRFGGKESRGDLPLLPRTMQGKRLTRGNRGLAIFSLIAFLLALFALIQLALLQLQCGSDWQASHSSPAPAGNSGIRGVDGSGDDANATNTTTNYPPTYAYAFLYYDPENGH</sequence>
<feature type="region of interest" description="Disordered" evidence="8">
    <location>
        <begin position="327"/>
        <end position="356"/>
    </location>
</feature>
<comment type="similarity">
    <text evidence="2">Belongs to the EMC6 family.</text>
</comment>
<dbReference type="InterPro" id="IPR029008">
    <property type="entry name" value="EMC6-like"/>
</dbReference>
<accession>K0T1S2</accession>
<comment type="subcellular location">
    <subcellularLocation>
        <location evidence="1">Endoplasmic reticulum membrane</location>
        <topology evidence="1">Multi-pass membrane protein</topology>
    </subcellularLocation>
</comment>
<evidence type="ECO:0000256" key="9">
    <source>
        <dbReference type="SAM" id="Phobius"/>
    </source>
</evidence>
<dbReference type="EMBL" id="AGNL01007619">
    <property type="protein sequence ID" value="EJK71119.1"/>
    <property type="molecule type" value="Genomic_DNA"/>
</dbReference>
<gene>
    <name evidence="10" type="ORF">THAOC_07472</name>
</gene>
<evidence type="ECO:0000256" key="1">
    <source>
        <dbReference type="ARBA" id="ARBA00004477"/>
    </source>
</evidence>
<proteinExistence type="inferred from homology"/>
<keyword evidence="4 9" id="KW-0812">Transmembrane</keyword>
<comment type="caution">
    <text evidence="10">The sequence shown here is derived from an EMBL/GenBank/DDBJ whole genome shotgun (WGS) entry which is preliminary data.</text>
</comment>
<evidence type="ECO:0000256" key="6">
    <source>
        <dbReference type="ARBA" id="ARBA00022989"/>
    </source>
</evidence>
<feature type="region of interest" description="Disordered" evidence="8">
    <location>
        <begin position="196"/>
        <end position="233"/>
    </location>
</feature>
<keyword evidence="7 9" id="KW-0472">Membrane</keyword>
<evidence type="ECO:0000313" key="11">
    <source>
        <dbReference type="Proteomes" id="UP000266841"/>
    </source>
</evidence>
<dbReference type="PANTHER" id="PTHR20994:SF0">
    <property type="entry name" value="ER MEMBRANE PROTEIN COMPLEX SUBUNIT 6"/>
    <property type="match status" value="1"/>
</dbReference>
<feature type="non-terminal residue" evidence="10">
    <location>
        <position position="376"/>
    </location>
</feature>
<evidence type="ECO:0000256" key="8">
    <source>
        <dbReference type="SAM" id="MobiDB-lite"/>
    </source>
</evidence>
<organism evidence="10 11">
    <name type="scientific">Thalassiosira oceanica</name>
    <name type="common">Marine diatom</name>
    <dbReference type="NCBI Taxonomy" id="159749"/>
    <lineage>
        <taxon>Eukaryota</taxon>
        <taxon>Sar</taxon>
        <taxon>Stramenopiles</taxon>
        <taxon>Ochrophyta</taxon>
        <taxon>Bacillariophyta</taxon>
        <taxon>Coscinodiscophyceae</taxon>
        <taxon>Thalassiosirophycidae</taxon>
        <taxon>Thalassiosirales</taxon>
        <taxon>Thalassiosiraceae</taxon>
        <taxon>Thalassiosira</taxon>
    </lineage>
</organism>
<keyword evidence="5" id="KW-0256">Endoplasmic reticulum</keyword>
<feature type="transmembrane region" description="Helical" evidence="9">
    <location>
        <begin position="94"/>
        <end position="121"/>
    </location>
</feature>
<feature type="transmembrane region" description="Helical" evidence="9">
    <location>
        <begin position="296"/>
        <end position="316"/>
    </location>
</feature>
<evidence type="ECO:0000256" key="4">
    <source>
        <dbReference type="ARBA" id="ARBA00022692"/>
    </source>
</evidence>
<feature type="compositionally biased region" description="Basic and acidic residues" evidence="8">
    <location>
        <begin position="208"/>
        <end position="224"/>
    </location>
</feature>
<dbReference type="AlphaFoldDB" id="K0T1S2"/>
<dbReference type="PANTHER" id="PTHR20994">
    <property type="entry name" value="ER MEMBRANE PROTEIN COMPLEX SUBUNIT 6"/>
    <property type="match status" value="1"/>
</dbReference>